<name>A0AAN8HI10_CHAGU</name>
<keyword evidence="1" id="KW-0472">Membrane</keyword>
<comment type="caution">
    <text evidence="2">The sequence shown here is derived from an EMBL/GenBank/DDBJ whole genome shotgun (WGS) entry which is preliminary data.</text>
</comment>
<gene>
    <name evidence="2" type="ORF">CgunFtcFv8_012050</name>
</gene>
<keyword evidence="3" id="KW-1185">Reference proteome</keyword>
<protein>
    <submittedName>
        <fullName evidence="2">Uncharacterized protein</fullName>
    </submittedName>
</protein>
<keyword evidence="1" id="KW-0812">Transmembrane</keyword>
<dbReference type="Proteomes" id="UP001331515">
    <property type="component" value="Unassembled WGS sequence"/>
</dbReference>
<evidence type="ECO:0000313" key="3">
    <source>
        <dbReference type="Proteomes" id="UP001331515"/>
    </source>
</evidence>
<organism evidence="2 3">
    <name type="scientific">Champsocephalus gunnari</name>
    <name type="common">Mackerel icefish</name>
    <dbReference type="NCBI Taxonomy" id="52237"/>
    <lineage>
        <taxon>Eukaryota</taxon>
        <taxon>Metazoa</taxon>
        <taxon>Chordata</taxon>
        <taxon>Craniata</taxon>
        <taxon>Vertebrata</taxon>
        <taxon>Euteleostomi</taxon>
        <taxon>Actinopterygii</taxon>
        <taxon>Neopterygii</taxon>
        <taxon>Teleostei</taxon>
        <taxon>Neoteleostei</taxon>
        <taxon>Acanthomorphata</taxon>
        <taxon>Eupercaria</taxon>
        <taxon>Perciformes</taxon>
        <taxon>Notothenioidei</taxon>
        <taxon>Channichthyidae</taxon>
        <taxon>Champsocephalus</taxon>
    </lineage>
</organism>
<reference evidence="2 3" key="1">
    <citation type="journal article" date="2023" name="Mol. Biol. Evol.">
        <title>Genomics of Secondarily Temperate Adaptation in the Only Non-Antarctic Icefish.</title>
        <authorList>
            <person name="Rivera-Colon A.G."/>
            <person name="Rayamajhi N."/>
            <person name="Minhas B.F."/>
            <person name="Madrigal G."/>
            <person name="Bilyk K.T."/>
            <person name="Yoon V."/>
            <person name="Hune M."/>
            <person name="Gregory S."/>
            <person name="Cheng C.H.C."/>
            <person name="Catchen J.M."/>
        </authorList>
    </citation>
    <scope>NUCLEOTIDE SEQUENCE [LARGE SCALE GENOMIC DNA]</scope>
    <source>
        <tissue evidence="2">White muscle</tissue>
    </source>
</reference>
<evidence type="ECO:0000256" key="1">
    <source>
        <dbReference type="SAM" id="Phobius"/>
    </source>
</evidence>
<sequence length="110" mass="11685">MRGNRGEVVVSAASSLRLHGHISWRVGGRCRIMAVCLLCKVAGCSVLGVYSAVFPASLPRSPAPCGPLCGQRRHALYPPSSSAGRGSLTPHMWAACTTEYSPSTVQEFRV</sequence>
<evidence type="ECO:0000313" key="2">
    <source>
        <dbReference type="EMBL" id="KAK5917134.1"/>
    </source>
</evidence>
<accession>A0AAN8HI10</accession>
<feature type="transmembrane region" description="Helical" evidence="1">
    <location>
        <begin position="32"/>
        <end position="53"/>
    </location>
</feature>
<dbReference type="EMBL" id="JAURVH010001526">
    <property type="protein sequence ID" value="KAK5917134.1"/>
    <property type="molecule type" value="Genomic_DNA"/>
</dbReference>
<proteinExistence type="predicted"/>
<keyword evidence="1" id="KW-1133">Transmembrane helix</keyword>
<dbReference type="AlphaFoldDB" id="A0AAN8HI10"/>